<sequence>MSSFGGSSSSSLPWEGSPSERIKWAERVSCSVLSLYRALPKKGKPQGRETTVLAAFVLSTPSLDVEVVALGTGTKCLGGSLLSPRGDLVNDSHAEIIARRSLLRYLYSEIERFSSSGPDAAEKNKILRLDSGCKGKYQIKEGLHLHLYITQLPCGVFSTPELVPSSSENNTTISMEFSSVVQRKPGRGDTTLSMSCFDKMTRWCVVGVQGALLSLLMQPLYISTIIIGNSPLVTSLDIPTEYSLTSSLEKRLSFLQNELPRPYQIIKPAFCEAPVPPEVFQQLTSCGDVHNLTCGYSICWNKEGLHEVILGTTGRKQGTSSKASLSPKTESLICKRRLLEALMSSALGSQQLPSKEISYSELKGLAWEYQSALHVLREQPVFHFWKPKPVNLETFSLTR</sequence>
<feature type="domain" description="A to I editase" evidence="1">
    <location>
        <begin position="69"/>
        <end position="395"/>
    </location>
</feature>
<dbReference type="GO" id="GO:0008251">
    <property type="term" value="F:tRNA-specific adenosine deaminase activity"/>
    <property type="evidence" value="ECO:0007669"/>
    <property type="project" value="TreeGrafter"/>
</dbReference>
<dbReference type="GO" id="GO:0003725">
    <property type="term" value="F:double-stranded RNA binding"/>
    <property type="evidence" value="ECO:0007669"/>
    <property type="project" value="TreeGrafter"/>
</dbReference>
<keyword evidence="3" id="KW-1185">Reference proteome</keyword>
<dbReference type="SMART" id="SM00552">
    <property type="entry name" value="ADEAMc"/>
    <property type="match status" value="1"/>
</dbReference>
<comment type="caution">
    <text evidence="2">The sequence shown here is derived from an EMBL/GenBank/DDBJ whole genome shotgun (WGS) entry which is preliminary data.</text>
</comment>
<dbReference type="PROSITE" id="PS50141">
    <property type="entry name" value="A_DEAMIN_EDITASE"/>
    <property type="match status" value="1"/>
</dbReference>
<accession>A0A833VEA7</accession>
<protein>
    <submittedName>
        <fullName evidence="2">tRNA-specific adenosine deaminase 1 isoform X1</fullName>
    </submittedName>
</protein>
<dbReference type="OrthoDB" id="10268011at2759"/>
<evidence type="ECO:0000259" key="1">
    <source>
        <dbReference type="PROSITE" id="PS50141"/>
    </source>
</evidence>
<dbReference type="InterPro" id="IPR002466">
    <property type="entry name" value="A_deamin"/>
</dbReference>
<dbReference type="AlphaFoldDB" id="A0A833VEA7"/>
<dbReference type="GO" id="GO:0005737">
    <property type="term" value="C:cytoplasm"/>
    <property type="evidence" value="ECO:0007669"/>
    <property type="project" value="TreeGrafter"/>
</dbReference>
<dbReference type="GO" id="GO:0003726">
    <property type="term" value="F:double-stranded RNA adenosine deaminase activity"/>
    <property type="evidence" value="ECO:0007669"/>
    <property type="project" value="TreeGrafter"/>
</dbReference>
<dbReference type="PANTHER" id="PTHR10910:SF62">
    <property type="entry name" value="AT07585P-RELATED"/>
    <property type="match status" value="1"/>
</dbReference>
<dbReference type="Proteomes" id="UP000623129">
    <property type="component" value="Unassembled WGS sequence"/>
</dbReference>
<dbReference type="GO" id="GO:0006396">
    <property type="term" value="P:RNA processing"/>
    <property type="evidence" value="ECO:0007669"/>
    <property type="project" value="InterPro"/>
</dbReference>
<proteinExistence type="predicted"/>
<dbReference type="EMBL" id="SWLB01000008">
    <property type="protein sequence ID" value="KAF3335666.1"/>
    <property type="molecule type" value="Genomic_DNA"/>
</dbReference>
<gene>
    <name evidence="2" type="ORF">FCM35_KLT20173</name>
</gene>
<dbReference type="GO" id="GO:0005730">
    <property type="term" value="C:nucleolus"/>
    <property type="evidence" value="ECO:0007669"/>
    <property type="project" value="TreeGrafter"/>
</dbReference>
<reference evidence="2" key="1">
    <citation type="submission" date="2020-01" db="EMBL/GenBank/DDBJ databases">
        <title>Genome sequence of Kobresia littledalei, the first chromosome-level genome in the family Cyperaceae.</title>
        <authorList>
            <person name="Qu G."/>
        </authorList>
    </citation>
    <scope>NUCLEOTIDE SEQUENCE</scope>
    <source>
        <strain evidence="2">C.B.Clarke</strain>
        <tissue evidence="2">Leaf</tissue>
    </source>
</reference>
<evidence type="ECO:0000313" key="3">
    <source>
        <dbReference type="Proteomes" id="UP000623129"/>
    </source>
</evidence>
<dbReference type="Pfam" id="PF02137">
    <property type="entry name" value="A_deamin"/>
    <property type="match status" value="1"/>
</dbReference>
<name>A0A833VEA7_9POAL</name>
<evidence type="ECO:0000313" key="2">
    <source>
        <dbReference type="EMBL" id="KAF3335666.1"/>
    </source>
</evidence>
<organism evidence="2 3">
    <name type="scientific">Carex littledalei</name>
    <dbReference type="NCBI Taxonomy" id="544730"/>
    <lineage>
        <taxon>Eukaryota</taxon>
        <taxon>Viridiplantae</taxon>
        <taxon>Streptophyta</taxon>
        <taxon>Embryophyta</taxon>
        <taxon>Tracheophyta</taxon>
        <taxon>Spermatophyta</taxon>
        <taxon>Magnoliopsida</taxon>
        <taxon>Liliopsida</taxon>
        <taxon>Poales</taxon>
        <taxon>Cyperaceae</taxon>
        <taxon>Cyperoideae</taxon>
        <taxon>Cariceae</taxon>
        <taxon>Carex</taxon>
        <taxon>Carex subgen. Euthyceras</taxon>
    </lineage>
</organism>
<dbReference type="GO" id="GO:0006382">
    <property type="term" value="P:adenosine to inosine editing"/>
    <property type="evidence" value="ECO:0007669"/>
    <property type="project" value="TreeGrafter"/>
</dbReference>
<dbReference type="PANTHER" id="PTHR10910">
    <property type="entry name" value="EUKARYOTE SPECIFIC DSRNA BINDING PROTEIN"/>
    <property type="match status" value="1"/>
</dbReference>